<comment type="subcellular location">
    <subcellularLocation>
        <location evidence="2">Membrane</location>
    </subcellularLocation>
</comment>
<dbReference type="InterPro" id="IPR036890">
    <property type="entry name" value="HATPase_C_sf"/>
</dbReference>
<feature type="transmembrane region" description="Helical" evidence="11">
    <location>
        <begin position="15"/>
        <end position="34"/>
    </location>
</feature>
<keyword evidence="9" id="KW-0902">Two-component regulatory system</keyword>
<dbReference type="Gene3D" id="3.30.565.10">
    <property type="entry name" value="Histidine kinase-like ATPase, C-terminal domain"/>
    <property type="match status" value="1"/>
</dbReference>
<evidence type="ECO:0000256" key="8">
    <source>
        <dbReference type="ARBA" id="ARBA00022989"/>
    </source>
</evidence>
<protein>
    <recommendedName>
        <fullName evidence="3">histidine kinase</fullName>
        <ecNumber evidence="3">2.7.13.3</ecNumber>
    </recommendedName>
</protein>
<evidence type="ECO:0000313" key="15">
    <source>
        <dbReference type="Proteomes" id="UP001597216"/>
    </source>
</evidence>
<dbReference type="InterPro" id="IPR005467">
    <property type="entry name" value="His_kinase_dom"/>
</dbReference>
<dbReference type="PANTHER" id="PTHR45436:SF5">
    <property type="entry name" value="SENSOR HISTIDINE KINASE TRCS"/>
    <property type="match status" value="1"/>
</dbReference>
<evidence type="ECO:0000256" key="2">
    <source>
        <dbReference type="ARBA" id="ARBA00004370"/>
    </source>
</evidence>
<reference evidence="15" key="1">
    <citation type="journal article" date="2019" name="Int. J. Syst. Evol. Microbiol.">
        <title>The Global Catalogue of Microorganisms (GCM) 10K type strain sequencing project: providing services to taxonomists for standard genome sequencing and annotation.</title>
        <authorList>
            <consortium name="The Broad Institute Genomics Platform"/>
            <consortium name="The Broad Institute Genome Sequencing Center for Infectious Disease"/>
            <person name="Wu L."/>
            <person name="Ma J."/>
        </authorList>
    </citation>
    <scope>NUCLEOTIDE SEQUENCE [LARGE SCALE GENOMIC DNA]</scope>
    <source>
        <strain evidence="15">CCUG 55074</strain>
    </source>
</reference>
<dbReference type="PRINTS" id="PR00344">
    <property type="entry name" value="BCTRLSENSOR"/>
</dbReference>
<dbReference type="GO" id="GO:0005524">
    <property type="term" value="F:ATP binding"/>
    <property type="evidence" value="ECO:0007669"/>
    <property type="project" value="UniProtKB-KW"/>
</dbReference>
<dbReference type="InterPro" id="IPR036097">
    <property type="entry name" value="HisK_dim/P_sf"/>
</dbReference>
<dbReference type="SUPFAM" id="SSF55874">
    <property type="entry name" value="ATPase domain of HSP90 chaperone/DNA topoisomerase II/histidine kinase"/>
    <property type="match status" value="1"/>
</dbReference>
<dbReference type="Proteomes" id="UP001597216">
    <property type="component" value="Unassembled WGS sequence"/>
</dbReference>
<comment type="caution">
    <text evidence="14">The sequence shown here is derived from an EMBL/GenBank/DDBJ whole genome shotgun (WGS) entry which is preliminary data.</text>
</comment>
<keyword evidence="14" id="KW-0547">Nucleotide-binding</keyword>
<dbReference type="Gene3D" id="1.10.287.130">
    <property type="match status" value="1"/>
</dbReference>
<dbReference type="PANTHER" id="PTHR45436">
    <property type="entry name" value="SENSOR HISTIDINE KINASE YKOH"/>
    <property type="match status" value="1"/>
</dbReference>
<sequence length="453" mass="48302">MRASAGLWSSFRTRLIIGAIIWITAGMAVSGVVLSELFRAHVTQQFDDELHGHAAELAALAGVRPDGAPEIHRRLSDPRFLPHRSGFYWQLSSADGQRLVSPSLEGAALVLGVPAPAPGHERHSFIQGPTGELRLVERIVTPPGAAAPLRIAIGSDERLLNEVLARFNRTLALSLSFIALGLIFAAGAQIWFGLRPLARVREALAAVRSGQAHSLPEDLPSEVRPLAADLNALLEANSEMLRRARTQAGNLGHALKTPLAILADEAERLNTAGQGEAAGVLQTQIERMRRQIDFQMARARAAASHGTPGIACEVGAVVTPVLSAMRRLHGPRGVSFEADIAETLQVAMDPLDLGEVIANLLDNAGKWATGQVKVTAVTARDGIKICIDDDGAGLPPEAWELVFDIGERLDEQAPGSGLGLAIVRDLVTLYGGRVWLEASQMSGLRACLLLPRA</sequence>
<keyword evidence="10 11" id="KW-0472">Membrane</keyword>
<evidence type="ECO:0000256" key="7">
    <source>
        <dbReference type="ARBA" id="ARBA00022777"/>
    </source>
</evidence>
<evidence type="ECO:0000256" key="4">
    <source>
        <dbReference type="ARBA" id="ARBA00022553"/>
    </source>
</evidence>
<keyword evidence="8 11" id="KW-1133">Transmembrane helix</keyword>
<feature type="transmembrane region" description="Helical" evidence="11">
    <location>
        <begin position="171"/>
        <end position="192"/>
    </location>
</feature>
<evidence type="ECO:0000256" key="9">
    <source>
        <dbReference type="ARBA" id="ARBA00023012"/>
    </source>
</evidence>
<keyword evidence="14" id="KW-0067">ATP-binding</keyword>
<gene>
    <name evidence="14" type="ORF">ACFQ27_00560</name>
</gene>
<organism evidence="14 15">
    <name type="scientific">Phenylobacterium conjunctum</name>
    <dbReference type="NCBI Taxonomy" id="1298959"/>
    <lineage>
        <taxon>Bacteria</taxon>
        <taxon>Pseudomonadati</taxon>
        <taxon>Pseudomonadota</taxon>
        <taxon>Alphaproteobacteria</taxon>
        <taxon>Caulobacterales</taxon>
        <taxon>Caulobacteraceae</taxon>
        <taxon>Phenylobacterium</taxon>
    </lineage>
</organism>
<evidence type="ECO:0000256" key="6">
    <source>
        <dbReference type="ARBA" id="ARBA00022692"/>
    </source>
</evidence>
<dbReference type="EC" id="2.7.13.3" evidence="3"/>
<evidence type="ECO:0000256" key="11">
    <source>
        <dbReference type="SAM" id="Phobius"/>
    </source>
</evidence>
<dbReference type="PROSITE" id="PS50109">
    <property type="entry name" value="HIS_KIN"/>
    <property type="match status" value="1"/>
</dbReference>
<dbReference type="InterPro" id="IPR004358">
    <property type="entry name" value="Sig_transdc_His_kin-like_C"/>
</dbReference>
<evidence type="ECO:0000256" key="1">
    <source>
        <dbReference type="ARBA" id="ARBA00000085"/>
    </source>
</evidence>
<dbReference type="SMART" id="SM00387">
    <property type="entry name" value="HATPase_c"/>
    <property type="match status" value="1"/>
</dbReference>
<dbReference type="InterPro" id="IPR050428">
    <property type="entry name" value="TCS_sensor_his_kinase"/>
</dbReference>
<proteinExistence type="predicted"/>
<dbReference type="PROSITE" id="PS50885">
    <property type="entry name" value="HAMP"/>
    <property type="match status" value="1"/>
</dbReference>
<keyword evidence="4" id="KW-0597">Phosphoprotein</keyword>
<dbReference type="Pfam" id="PF02518">
    <property type="entry name" value="HATPase_c"/>
    <property type="match status" value="1"/>
</dbReference>
<dbReference type="EMBL" id="JBHTLQ010000001">
    <property type="protein sequence ID" value="MFD1189055.1"/>
    <property type="molecule type" value="Genomic_DNA"/>
</dbReference>
<dbReference type="SUPFAM" id="SSF47384">
    <property type="entry name" value="Homodimeric domain of signal transducing histidine kinase"/>
    <property type="match status" value="1"/>
</dbReference>
<evidence type="ECO:0000256" key="5">
    <source>
        <dbReference type="ARBA" id="ARBA00022679"/>
    </source>
</evidence>
<keyword evidence="6 11" id="KW-0812">Transmembrane</keyword>
<keyword evidence="15" id="KW-1185">Reference proteome</keyword>
<evidence type="ECO:0000313" key="14">
    <source>
        <dbReference type="EMBL" id="MFD1189055.1"/>
    </source>
</evidence>
<feature type="domain" description="HAMP" evidence="13">
    <location>
        <begin position="191"/>
        <end position="242"/>
    </location>
</feature>
<evidence type="ECO:0000259" key="12">
    <source>
        <dbReference type="PROSITE" id="PS50109"/>
    </source>
</evidence>
<keyword evidence="7" id="KW-0418">Kinase</keyword>
<evidence type="ECO:0000256" key="3">
    <source>
        <dbReference type="ARBA" id="ARBA00012438"/>
    </source>
</evidence>
<keyword evidence="5" id="KW-0808">Transferase</keyword>
<evidence type="ECO:0000256" key="10">
    <source>
        <dbReference type="ARBA" id="ARBA00023136"/>
    </source>
</evidence>
<evidence type="ECO:0000259" key="13">
    <source>
        <dbReference type="PROSITE" id="PS50885"/>
    </source>
</evidence>
<feature type="domain" description="Histidine kinase" evidence="12">
    <location>
        <begin position="250"/>
        <end position="453"/>
    </location>
</feature>
<dbReference type="InterPro" id="IPR003594">
    <property type="entry name" value="HATPase_dom"/>
</dbReference>
<dbReference type="InterPro" id="IPR003660">
    <property type="entry name" value="HAMP_dom"/>
</dbReference>
<accession>A0ABW3SXQ1</accession>
<name>A0ABW3SXQ1_9CAUL</name>
<dbReference type="RefSeq" id="WP_374345597.1">
    <property type="nucleotide sequence ID" value="NZ_JBHTLQ010000001.1"/>
</dbReference>
<comment type="catalytic activity">
    <reaction evidence="1">
        <text>ATP + protein L-histidine = ADP + protein N-phospho-L-histidine.</text>
        <dbReference type="EC" id="2.7.13.3"/>
    </reaction>
</comment>